<name>A0A7J6SRK3_PEROL</name>
<evidence type="ECO:0000256" key="5">
    <source>
        <dbReference type="ARBA" id="ARBA00022840"/>
    </source>
</evidence>
<dbReference type="EMBL" id="JABANO010016324">
    <property type="protein sequence ID" value="KAF4735375.1"/>
    <property type="molecule type" value="Genomic_DNA"/>
</dbReference>
<comment type="caution">
    <text evidence="8">The sequence shown here is derived from an EMBL/GenBank/DDBJ whole genome shotgun (WGS) entry which is preliminary data.</text>
</comment>
<keyword evidence="4" id="KW-0418">Kinase</keyword>
<dbReference type="InterPro" id="IPR000719">
    <property type="entry name" value="Prot_kinase_dom"/>
</dbReference>
<feature type="region of interest" description="Disordered" evidence="6">
    <location>
        <begin position="541"/>
        <end position="560"/>
    </location>
</feature>
<dbReference type="InterPro" id="IPR029063">
    <property type="entry name" value="SAM-dependent_MTases_sf"/>
</dbReference>
<gene>
    <name evidence="8" type="ORF">FOZ63_029130</name>
</gene>
<keyword evidence="1" id="KW-0723">Serine/threonine-protein kinase</keyword>
<dbReference type="Gene3D" id="1.10.510.10">
    <property type="entry name" value="Transferase(Phosphotransferase) domain 1"/>
    <property type="match status" value="1"/>
</dbReference>
<feature type="domain" description="Protein kinase" evidence="7">
    <location>
        <begin position="112"/>
        <end position="386"/>
    </location>
</feature>
<dbReference type="Proteomes" id="UP000553632">
    <property type="component" value="Unassembled WGS sequence"/>
</dbReference>
<reference evidence="8 9" key="1">
    <citation type="submission" date="2020-04" db="EMBL/GenBank/DDBJ databases">
        <title>Perkinsus olseni comparative genomics.</title>
        <authorList>
            <person name="Bogema D.R."/>
        </authorList>
    </citation>
    <scope>NUCLEOTIDE SEQUENCE [LARGE SCALE GENOMIC DNA]</scope>
    <source>
        <strain evidence="8 9">ATCC PRA-207</strain>
    </source>
</reference>
<dbReference type="Gene3D" id="3.40.50.150">
    <property type="entry name" value="Vaccinia Virus protein VP39"/>
    <property type="match status" value="1"/>
</dbReference>
<evidence type="ECO:0000256" key="6">
    <source>
        <dbReference type="SAM" id="MobiDB-lite"/>
    </source>
</evidence>
<dbReference type="InterPro" id="IPR011009">
    <property type="entry name" value="Kinase-like_dom_sf"/>
</dbReference>
<dbReference type="SMART" id="SM00220">
    <property type="entry name" value="S_TKc"/>
    <property type="match status" value="1"/>
</dbReference>
<evidence type="ECO:0000256" key="2">
    <source>
        <dbReference type="ARBA" id="ARBA00022679"/>
    </source>
</evidence>
<sequence length="772" mass="87167">MGCRFSAKSHPEDAMADAASILPRSPAEHGKLDPRHSLTSLGSMRNLTRRLSSIVSLTEGKEEAPAPVEDPLELVRKGMRKRRESVLFEDTTKLVHTFRNFVKPRTLSLDDLDVFQTVGCGGYGRVRLCYLKEQDLDVVSSEISTEEVRQLSIVPCALKILNKIKVAKKFRGSIVHAAEAIRDEVEILGQIEFPFIVGVLKIFHDPQRVFVLMEFCTGGVTPRVAQHWIGELVLTLEYLHQRHTVYRDLKPENCMLDHQGHVKLVDFGMAKRLEPKDHFRTKTNCGTLIYQAPEMLLNRSYSIEPDWWALGVLVFEVFMLRCPWDWSRDITDQFNIQQAIMAVNIRWGKRGGVDRVTKDLINTLLVFNPEKRIAGLIAKLKDHKFFNGIEWNLLLNKQMPVPFVMRDCCGMGLAFLLAQSIPVVFSVEDVPGRRYFSGVFDEYPESMEDSGPELCQKDGMLWDHLLDRVRAAPSDKRSIPVDSTTVDCDKQVFKVYDQIAHHFSHTRYKRWPKVWQFVSDFPVGSIVVDVGCGNGKYLAERNKPIDEGSRPAGSSSSEEVAMNQEAVDVKDDLLGKMAVTSLWTLGTDRSPVFCEIAADRTGSDTFVSDCSRDVSNALRPGVADGAISIAVIHHIPTEDGRLNCLLHMARLLRIGGQGLVYAWAMEQVQGSTGARKFQSQDVLVPWHLQKRYETSKNAEQYASTVGATSNPELITYHRYYHVFTEDEFRTLFSKVPGIRVDEIYFDSNNWAARFTKVPPSPTPGVAATDRVS</sequence>
<dbReference type="PANTHER" id="PTHR24353:SF37">
    <property type="entry name" value="CAMP-DEPENDENT PROTEIN KINASE CATALYTIC SUBUNIT PRKX"/>
    <property type="match status" value="1"/>
</dbReference>
<protein>
    <recommendedName>
        <fullName evidence="7">Protein kinase domain-containing protein</fullName>
    </recommendedName>
</protein>
<dbReference type="Pfam" id="PF00069">
    <property type="entry name" value="Pkinase"/>
    <property type="match status" value="1"/>
</dbReference>
<proteinExistence type="predicted"/>
<evidence type="ECO:0000259" key="7">
    <source>
        <dbReference type="PROSITE" id="PS50011"/>
    </source>
</evidence>
<dbReference type="Gene3D" id="3.30.200.20">
    <property type="entry name" value="Phosphorylase Kinase, domain 1"/>
    <property type="match status" value="1"/>
</dbReference>
<evidence type="ECO:0000256" key="4">
    <source>
        <dbReference type="ARBA" id="ARBA00022777"/>
    </source>
</evidence>
<dbReference type="PROSITE" id="PS50011">
    <property type="entry name" value="PROTEIN_KINASE_DOM"/>
    <property type="match status" value="1"/>
</dbReference>
<evidence type="ECO:0000313" key="8">
    <source>
        <dbReference type="EMBL" id="KAF4735375.1"/>
    </source>
</evidence>
<dbReference type="AlphaFoldDB" id="A0A7J6SRK3"/>
<evidence type="ECO:0000256" key="1">
    <source>
        <dbReference type="ARBA" id="ARBA00022527"/>
    </source>
</evidence>
<evidence type="ECO:0000256" key="3">
    <source>
        <dbReference type="ARBA" id="ARBA00022741"/>
    </source>
</evidence>
<dbReference type="GO" id="GO:0005524">
    <property type="term" value="F:ATP binding"/>
    <property type="evidence" value="ECO:0007669"/>
    <property type="project" value="UniProtKB-KW"/>
</dbReference>
<evidence type="ECO:0000313" key="9">
    <source>
        <dbReference type="Proteomes" id="UP000553632"/>
    </source>
</evidence>
<keyword evidence="9" id="KW-1185">Reference proteome</keyword>
<accession>A0A7J6SRK3</accession>
<keyword evidence="3" id="KW-0547">Nucleotide-binding</keyword>
<dbReference type="GO" id="GO:0005952">
    <property type="term" value="C:cAMP-dependent protein kinase complex"/>
    <property type="evidence" value="ECO:0007669"/>
    <property type="project" value="TreeGrafter"/>
</dbReference>
<dbReference type="SUPFAM" id="SSF53335">
    <property type="entry name" value="S-adenosyl-L-methionine-dependent methyltransferases"/>
    <property type="match status" value="1"/>
</dbReference>
<dbReference type="GO" id="GO:0004691">
    <property type="term" value="F:cAMP-dependent protein kinase activity"/>
    <property type="evidence" value="ECO:0007669"/>
    <property type="project" value="TreeGrafter"/>
</dbReference>
<keyword evidence="5" id="KW-0067">ATP-binding</keyword>
<organism evidence="8 9">
    <name type="scientific">Perkinsus olseni</name>
    <name type="common">Perkinsus atlanticus</name>
    <dbReference type="NCBI Taxonomy" id="32597"/>
    <lineage>
        <taxon>Eukaryota</taxon>
        <taxon>Sar</taxon>
        <taxon>Alveolata</taxon>
        <taxon>Perkinsozoa</taxon>
        <taxon>Perkinsea</taxon>
        <taxon>Perkinsida</taxon>
        <taxon>Perkinsidae</taxon>
        <taxon>Perkinsus</taxon>
    </lineage>
</organism>
<dbReference type="PANTHER" id="PTHR24353">
    <property type="entry name" value="CYCLIC NUCLEOTIDE-DEPENDENT PROTEIN KINASE"/>
    <property type="match status" value="1"/>
</dbReference>
<dbReference type="SUPFAM" id="SSF56112">
    <property type="entry name" value="Protein kinase-like (PK-like)"/>
    <property type="match status" value="1"/>
</dbReference>
<keyword evidence="2" id="KW-0808">Transferase</keyword>